<proteinExistence type="predicted"/>
<evidence type="ECO:0000313" key="2">
    <source>
        <dbReference type="Proteomes" id="UP000789366"/>
    </source>
</evidence>
<dbReference type="EMBL" id="CAJVPW010001890">
    <property type="protein sequence ID" value="CAG8494292.1"/>
    <property type="molecule type" value="Genomic_DNA"/>
</dbReference>
<reference evidence="1" key="1">
    <citation type="submission" date="2021-06" db="EMBL/GenBank/DDBJ databases">
        <authorList>
            <person name="Kallberg Y."/>
            <person name="Tangrot J."/>
            <person name="Rosling A."/>
        </authorList>
    </citation>
    <scope>NUCLEOTIDE SEQUENCE</scope>
    <source>
        <strain evidence="1">28 12/20/2015</strain>
    </source>
</reference>
<keyword evidence="2" id="KW-1185">Reference proteome</keyword>
<accession>A0ACA9KWL5</accession>
<comment type="caution">
    <text evidence="1">The sequence shown here is derived from an EMBL/GenBank/DDBJ whole genome shotgun (WGS) entry which is preliminary data.</text>
</comment>
<organism evidence="1 2">
    <name type="scientific">Cetraspora pellucida</name>
    <dbReference type="NCBI Taxonomy" id="1433469"/>
    <lineage>
        <taxon>Eukaryota</taxon>
        <taxon>Fungi</taxon>
        <taxon>Fungi incertae sedis</taxon>
        <taxon>Mucoromycota</taxon>
        <taxon>Glomeromycotina</taxon>
        <taxon>Glomeromycetes</taxon>
        <taxon>Diversisporales</taxon>
        <taxon>Gigasporaceae</taxon>
        <taxon>Cetraspora</taxon>
    </lineage>
</organism>
<sequence length="279" mass="32656">MRIRQEDNESVVGYSNIFESLAHVIKDEVRNREKRKWFIAGLKKEYRSKVEEHFSADYNEATSLAVKIERYNKDNEFDMQRINKTLLEGTNDDIKTDIDDLTKAIETLKISRVEKKPDNDIHEIKEAIKKMARVMKDLTKNDNLPRQEKASKNQTANKFEEHWRKERRPGNENKKQKDPNVRLVDLTNDEWDEDGEYLMVELDNNVKQSLANVRNLGKRRQDDGVGENPNKRGRTRKVLEIKHDEPTPPMQEKKSDDCEEVSAYRKQGTNLKEGKGIGS</sequence>
<protein>
    <submittedName>
        <fullName evidence="1">17277_t:CDS:1</fullName>
    </submittedName>
</protein>
<name>A0ACA9KWL5_9GLOM</name>
<dbReference type="Proteomes" id="UP000789366">
    <property type="component" value="Unassembled WGS sequence"/>
</dbReference>
<evidence type="ECO:0000313" key="1">
    <source>
        <dbReference type="EMBL" id="CAG8494292.1"/>
    </source>
</evidence>
<gene>
    <name evidence="1" type="ORF">SPELUC_LOCUS2704</name>
</gene>